<keyword evidence="3" id="KW-0349">Heme</keyword>
<dbReference type="Gene3D" id="1.10.630.10">
    <property type="entry name" value="Cytochrome P450"/>
    <property type="match status" value="2"/>
</dbReference>
<proteinExistence type="inferred from homology"/>
<dbReference type="Proteomes" id="UP000014500">
    <property type="component" value="Unassembled WGS sequence"/>
</dbReference>
<keyword evidence="3" id="KW-0408">Iron</keyword>
<dbReference type="PANTHER" id="PTHR24280:SF4">
    <property type="entry name" value="CYTOCHROME P450 20A1"/>
    <property type="match status" value="1"/>
</dbReference>
<dbReference type="PANTHER" id="PTHR24280">
    <property type="entry name" value="CYTOCHROME P450 20A1"/>
    <property type="match status" value="1"/>
</dbReference>
<dbReference type="GO" id="GO:0016020">
    <property type="term" value="C:membrane"/>
    <property type="evidence" value="ECO:0007669"/>
    <property type="project" value="TreeGrafter"/>
</dbReference>
<dbReference type="InterPro" id="IPR002401">
    <property type="entry name" value="Cyt_P450_E_grp-I"/>
</dbReference>
<evidence type="ECO:0000256" key="3">
    <source>
        <dbReference type="PIRSR" id="PIRSR602401-1"/>
    </source>
</evidence>
<comment type="similarity">
    <text evidence="1">Belongs to the cytochrome P450 family.</text>
</comment>
<dbReference type="EnsemblMetazoa" id="SMAR013233-RA">
    <property type="protein sequence ID" value="SMAR013233-PA"/>
    <property type="gene ID" value="SMAR013233"/>
</dbReference>
<dbReference type="InterPro" id="IPR036396">
    <property type="entry name" value="Cyt_P450_sf"/>
</dbReference>
<organism evidence="4 5">
    <name type="scientific">Strigamia maritima</name>
    <name type="common">European centipede</name>
    <name type="synonym">Geophilus maritimus</name>
    <dbReference type="NCBI Taxonomy" id="126957"/>
    <lineage>
        <taxon>Eukaryota</taxon>
        <taxon>Metazoa</taxon>
        <taxon>Ecdysozoa</taxon>
        <taxon>Arthropoda</taxon>
        <taxon>Myriapoda</taxon>
        <taxon>Chilopoda</taxon>
        <taxon>Pleurostigmophora</taxon>
        <taxon>Geophilomorpha</taxon>
        <taxon>Linotaeniidae</taxon>
        <taxon>Strigamia</taxon>
    </lineage>
</organism>
<dbReference type="GO" id="GO:0005506">
    <property type="term" value="F:iron ion binding"/>
    <property type="evidence" value="ECO:0007669"/>
    <property type="project" value="InterPro"/>
</dbReference>
<dbReference type="eggNOG" id="KOG0157">
    <property type="taxonomic scope" value="Eukaryota"/>
</dbReference>
<dbReference type="PhylomeDB" id="T1JHA2"/>
<keyword evidence="2" id="KW-0503">Monooxygenase</keyword>
<dbReference type="InterPro" id="IPR052666">
    <property type="entry name" value="CYP450_20A1-like"/>
</dbReference>
<name>T1JHA2_STRMM</name>
<dbReference type="GO" id="GO:0016705">
    <property type="term" value="F:oxidoreductase activity, acting on paired donors, with incorporation or reduction of molecular oxygen"/>
    <property type="evidence" value="ECO:0007669"/>
    <property type="project" value="InterPro"/>
</dbReference>
<protein>
    <recommendedName>
        <fullName evidence="6">Cytochrome P450</fullName>
    </recommendedName>
</protein>
<evidence type="ECO:0000313" key="4">
    <source>
        <dbReference type="EnsemblMetazoa" id="SMAR013233-PA"/>
    </source>
</evidence>
<comment type="cofactor">
    <cofactor evidence="3">
        <name>heme</name>
        <dbReference type="ChEBI" id="CHEBI:30413"/>
    </cofactor>
</comment>
<dbReference type="STRING" id="126957.T1JHA2"/>
<dbReference type="InterPro" id="IPR001128">
    <property type="entry name" value="Cyt_P450"/>
</dbReference>
<dbReference type="Pfam" id="PF00067">
    <property type="entry name" value="p450"/>
    <property type="match status" value="2"/>
</dbReference>
<dbReference type="HOGENOM" id="CLU_050960_1_0_1"/>
<dbReference type="PRINTS" id="PR00463">
    <property type="entry name" value="EP450I"/>
</dbReference>
<reference evidence="4" key="2">
    <citation type="submission" date="2015-02" db="UniProtKB">
        <authorList>
            <consortium name="EnsemblMetazoa"/>
        </authorList>
    </citation>
    <scope>IDENTIFICATION</scope>
</reference>
<accession>T1JHA2</accession>
<reference evidence="5" key="1">
    <citation type="submission" date="2011-05" db="EMBL/GenBank/DDBJ databases">
        <authorList>
            <person name="Richards S.R."/>
            <person name="Qu J."/>
            <person name="Jiang H."/>
            <person name="Jhangiani S.N."/>
            <person name="Agravi P."/>
            <person name="Goodspeed R."/>
            <person name="Gross S."/>
            <person name="Mandapat C."/>
            <person name="Jackson L."/>
            <person name="Mathew T."/>
            <person name="Pu L."/>
            <person name="Thornton R."/>
            <person name="Saada N."/>
            <person name="Wilczek-Boney K.B."/>
            <person name="Lee S."/>
            <person name="Kovar C."/>
            <person name="Wu Y."/>
            <person name="Scherer S.E."/>
            <person name="Worley K.C."/>
            <person name="Muzny D.M."/>
            <person name="Gibbs R."/>
        </authorList>
    </citation>
    <scope>NUCLEOTIDE SEQUENCE</scope>
    <source>
        <strain evidence="5">Brora</strain>
    </source>
</reference>
<evidence type="ECO:0000256" key="2">
    <source>
        <dbReference type="ARBA" id="ARBA00023033"/>
    </source>
</evidence>
<dbReference type="SUPFAM" id="SSF48264">
    <property type="entry name" value="Cytochrome P450"/>
    <property type="match status" value="1"/>
</dbReference>
<keyword evidence="2" id="KW-0560">Oxidoreductase</keyword>
<evidence type="ECO:0000256" key="1">
    <source>
        <dbReference type="ARBA" id="ARBA00010617"/>
    </source>
</evidence>
<dbReference type="EMBL" id="JH432223">
    <property type="status" value="NOT_ANNOTATED_CDS"/>
    <property type="molecule type" value="Genomic_DNA"/>
</dbReference>
<dbReference type="GO" id="GO:0004497">
    <property type="term" value="F:monooxygenase activity"/>
    <property type="evidence" value="ECO:0007669"/>
    <property type="project" value="UniProtKB-KW"/>
</dbReference>
<keyword evidence="3" id="KW-0479">Metal-binding</keyword>
<dbReference type="GO" id="GO:0020037">
    <property type="term" value="F:heme binding"/>
    <property type="evidence" value="ECO:0007669"/>
    <property type="project" value="InterPro"/>
</dbReference>
<keyword evidence="5" id="KW-1185">Reference proteome</keyword>
<dbReference type="CDD" id="cd00302">
    <property type="entry name" value="cytochrome_P450"/>
    <property type="match status" value="1"/>
</dbReference>
<sequence>MRFSSQSQDPQLAAQLAHSQAMSIKRKSTLKQKQIENGILPKRIPGLQASHPEEGNIGDIREANTMSLFLRKLHKRFGPIASFWEGRQFCVSVASPEYLTPQRHLFDLPDSINESVKILVQEESVCTLNGEEAKRRRQIYDEYFISSGFDLYSNIFQRIAQEYVNKWKLLERDDCIPITRNVLRASIKSILLTCFGETFKSDENVSEIQKKIDWVINHLENPCEPGSIEETTMFEYIKELYERVSGLLKDNIDEVLVWAIYETCLHEDIQDKIYEEIKRNVKDEERISRTNINKLVYLRQVINELMRIRSSAEYTGRKNNVELHLGEYTIPKNTYIYHALAVMSTDDEYWTEAEKFNPDRFNGERKESRHPLVFKPFGFAGKRQCPGQKFALCQMTIFLAEWFRHFQFSLVPGQNYQFNANIAKIDEEIWVKVARRNN</sequence>
<evidence type="ECO:0008006" key="6">
    <source>
        <dbReference type="Google" id="ProtNLM"/>
    </source>
</evidence>
<feature type="binding site" description="axial binding residue" evidence="3">
    <location>
        <position position="385"/>
    </location>
    <ligand>
        <name>heme</name>
        <dbReference type="ChEBI" id="CHEBI:30413"/>
    </ligand>
    <ligandPart>
        <name>Fe</name>
        <dbReference type="ChEBI" id="CHEBI:18248"/>
    </ligandPart>
</feature>
<dbReference type="OMA" id="DEYWTEA"/>
<evidence type="ECO:0000313" key="5">
    <source>
        <dbReference type="Proteomes" id="UP000014500"/>
    </source>
</evidence>
<dbReference type="AlphaFoldDB" id="T1JHA2"/>